<feature type="transmembrane region" description="Helical" evidence="2">
    <location>
        <begin position="45"/>
        <end position="64"/>
    </location>
</feature>
<sequence>MGWNTVLYFHYATRAFTPIVSFMTPFLIEKKKFTNRDIYDKITPCFFISSLFTPLLAPFIADYIGNKGGTIFETFIELMVYIIFFLMPPKNIRIGMLTGVMHGATSAMASIFKGIILEIMPNHKNRSEVLADQALIKRVSSVAASWIGQDINFSTGDNTCNLYISFFMMLSSFILSIFIPTPKGNSIKEKSLIEIFLSGWEETCSKFYTIYSKPILIFSILNIISSSLYIAFAIYSSNIFIERKKEVDISVNRLGKILYYISAPTRFLSGLLVRFISIFDKSVVYCPEYKKNIIIYGYIDGIAKIVTGIIGYAIGKHTYDYHIHLTITTIVIIFLIIFTFFLRHVKSLISTYCLYLLASTASMTALIISKNGFSCKKGDIAILNSVNIFFSSLIHIFISYYTKWRGVNAEGKLFYYIFINICLLALVLLLNFIW</sequence>
<dbReference type="Proteomes" id="UP001516464">
    <property type="component" value="Unassembled WGS sequence"/>
</dbReference>
<feature type="transmembrane region" description="Helical" evidence="2">
    <location>
        <begin position="6"/>
        <end position="24"/>
    </location>
</feature>
<feature type="transmembrane region" description="Helical" evidence="2">
    <location>
        <begin position="70"/>
        <end position="87"/>
    </location>
</feature>
<evidence type="ECO:0000256" key="1">
    <source>
        <dbReference type="ARBA" id="ARBA00005773"/>
    </source>
</evidence>
<feature type="transmembrane region" description="Helical" evidence="2">
    <location>
        <begin position="295"/>
        <end position="315"/>
    </location>
</feature>
<comment type="similarity">
    <text evidence="1">Belongs to the reduced folate carrier (RFC) transporter (TC 2.A.48) family.</text>
</comment>
<keyword evidence="2" id="KW-1133">Transmembrane helix</keyword>
<feature type="transmembrane region" description="Helical" evidence="2">
    <location>
        <begin position="321"/>
        <end position="342"/>
    </location>
</feature>
<evidence type="ECO:0000256" key="2">
    <source>
        <dbReference type="SAM" id="Phobius"/>
    </source>
</evidence>
<feature type="transmembrane region" description="Helical" evidence="2">
    <location>
        <begin position="215"/>
        <end position="237"/>
    </location>
</feature>
<feature type="transmembrane region" description="Helical" evidence="2">
    <location>
        <begin position="413"/>
        <end position="433"/>
    </location>
</feature>
<dbReference type="InterPro" id="IPR002666">
    <property type="entry name" value="Folate_carrier"/>
</dbReference>
<feature type="transmembrane region" description="Helical" evidence="2">
    <location>
        <begin position="257"/>
        <end position="275"/>
    </location>
</feature>
<name>A0ABQ7HW19_9MICR</name>
<dbReference type="PANTHER" id="PTHR10686:SF18">
    <property type="entry name" value="IP11787P-RELATED"/>
    <property type="match status" value="1"/>
</dbReference>
<feature type="transmembrane region" description="Helical" evidence="2">
    <location>
        <begin position="162"/>
        <end position="181"/>
    </location>
</feature>
<keyword evidence="2" id="KW-0472">Membrane</keyword>
<keyword evidence="2" id="KW-0812">Transmembrane</keyword>
<dbReference type="PANTHER" id="PTHR10686">
    <property type="entry name" value="FOLATE TRANSPORTER"/>
    <property type="match status" value="1"/>
</dbReference>
<accession>A0ABQ7HW19</accession>
<gene>
    <name evidence="3" type="ORF">TCON_2437</name>
</gene>
<feature type="transmembrane region" description="Helical" evidence="2">
    <location>
        <begin position="380"/>
        <end position="401"/>
    </location>
</feature>
<evidence type="ECO:0000313" key="3">
    <source>
        <dbReference type="EMBL" id="KAF7680946.1"/>
    </source>
</evidence>
<feature type="transmembrane region" description="Helical" evidence="2">
    <location>
        <begin position="349"/>
        <end position="368"/>
    </location>
</feature>
<keyword evidence="4" id="KW-1185">Reference proteome</keyword>
<dbReference type="InterPro" id="IPR036259">
    <property type="entry name" value="MFS_trans_sf"/>
</dbReference>
<protein>
    <submittedName>
        <fullName evidence="3">Uncharacterized protein</fullName>
    </submittedName>
</protein>
<evidence type="ECO:0000313" key="4">
    <source>
        <dbReference type="Proteomes" id="UP001516464"/>
    </source>
</evidence>
<comment type="caution">
    <text evidence="3">The sequence shown here is derived from an EMBL/GenBank/DDBJ whole genome shotgun (WGS) entry which is preliminary data.</text>
</comment>
<organism evidence="3 4">
    <name type="scientific">Astathelohania contejeani</name>
    <dbReference type="NCBI Taxonomy" id="164912"/>
    <lineage>
        <taxon>Eukaryota</taxon>
        <taxon>Fungi</taxon>
        <taxon>Fungi incertae sedis</taxon>
        <taxon>Microsporidia</taxon>
        <taxon>Astathelohaniidae</taxon>
        <taxon>Astathelohania</taxon>
    </lineage>
</organism>
<dbReference type="EMBL" id="SBIQ01000308">
    <property type="protein sequence ID" value="KAF7680946.1"/>
    <property type="molecule type" value="Genomic_DNA"/>
</dbReference>
<dbReference type="SUPFAM" id="SSF103473">
    <property type="entry name" value="MFS general substrate transporter"/>
    <property type="match status" value="1"/>
</dbReference>
<proteinExistence type="inferred from homology"/>
<reference evidence="3 4" key="1">
    <citation type="submission" date="2019-01" db="EMBL/GenBank/DDBJ databases">
        <title>Genomes sequencing and comparative genomics of infectious freshwater microsporidia, Cucumispora dikerogammari and Thelohania contejeani.</title>
        <authorList>
            <person name="Cormier A."/>
            <person name="Giraud I."/>
            <person name="Wattier R."/>
            <person name="Teixeira M."/>
            <person name="Grandjean F."/>
            <person name="Rigaud T."/>
            <person name="Cordaux R."/>
        </authorList>
    </citation>
    <scope>NUCLEOTIDE SEQUENCE [LARGE SCALE GENOMIC DNA]</scope>
    <source>
        <strain evidence="3">T1</strain>
        <tissue evidence="3">Spores</tissue>
    </source>
</reference>